<dbReference type="PANTHER" id="PTHR11475:SF109">
    <property type="entry name" value="CHORION PEROXIDASE-LIKE PROTEIN"/>
    <property type="match status" value="1"/>
</dbReference>
<evidence type="ECO:0000313" key="4">
    <source>
        <dbReference type="Proteomes" id="UP000037510"/>
    </source>
</evidence>
<keyword evidence="1 3" id="KW-0560">Oxidoreductase</keyword>
<dbReference type="EMBL" id="JTDY01000500">
    <property type="protein sequence ID" value="KOB76897.1"/>
    <property type="molecule type" value="Genomic_DNA"/>
</dbReference>
<proteinExistence type="predicted"/>
<feature type="region of interest" description="Disordered" evidence="2">
    <location>
        <begin position="1032"/>
        <end position="1084"/>
    </location>
</feature>
<dbReference type="InterPro" id="IPR037120">
    <property type="entry name" value="Haem_peroxidase_sf_animal"/>
</dbReference>
<feature type="region of interest" description="Disordered" evidence="2">
    <location>
        <begin position="829"/>
        <end position="893"/>
    </location>
</feature>
<dbReference type="PROSITE" id="PS50292">
    <property type="entry name" value="PEROXIDASE_3"/>
    <property type="match status" value="1"/>
</dbReference>
<dbReference type="GO" id="GO:0006979">
    <property type="term" value="P:response to oxidative stress"/>
    <property type="evidence" value="ECO:0007669"/>
    <property type="project" value="InterPro"/>
</dbReference>
<dbReference type="InterPro" id="IPR010255">
    <property type="entry name" value="Haem_peroxidase_sf"/>
</dbReference>
<evidence type="ECO:0000256" key="1">
    <source>
        <dbReference type="ARBA" id="ARBA00022559"/>
    </source>
</evidence>
<dbReference type="GO" id="GO:0020037">
    <property type="term" value="F:heme binding"/>
    <property type="evidence" value="ECO:0007669"/>
    <property type="project" value="InterPro"/>
</dbReference>
<keyword evidence="4" id="KW-1185">Reference proteome</keyword>
<comment type="caution">
    <text evidence="3">The sequence shown here is derived from an EMBL/GenBank/DDBJ whole genome shotgun (WGS) entry which is preliminary data.</text>
</comment>
<feature type="compositionally biased region" description="Basic residues" evidence="2">
    <location>
        <begin position="1065"/>
        <end position="1075"/>
    </location>
</feature>
<feature type="compositionally biased region" description="Low complexity" evidence="2">
    <location>
        <begin position="643"/>
        <end position="652"/>
    </location>
</feature>
<name>A0A0L7LN70_OPEBR</name>
<dbReference type="GO" id="GO:0004601">
    <property type="term" value="F:peroxidase activity"/>
    <property type="evidence" value="ECO:0007669"/>
    <property type="project" value="UniProtKB-KW"/>
</dbReference>
<feature type="compositionally biased region" description="Basic and acidic residues" evidence="2">
    <location>
        <begin position="722"/>
        <end position="732"/>
    </location>
</feature>
<feature type="compositionally biased region" description="Basic and acidic residues" evidence="2">
    <location>
        <begin position="628"/>
        <end position="641"/>
    </location>
</feature>
<dbReference type="SUPFAM" id="SSF48113">
    <property type="entry name" value="Heme-dependent peroxidases"/>
    <property type="match status" value="2"/>
</dbReference>
<dbReference type="Pfam" id="PF03098">
    <property type="entry name" value="An_peroxidase"/>
    <property type="match status" value="3"/>
</dbReference>
<feature type="region of interest" description="Disordered" evidence="2">
    <location>
        <begin position="627"/>
        <end position="652"/>
    </location>
</feature>
<accession>A0A0L7LN70</accession>
<dbReference type="Proteomes" id="UP000037510">
    <property type="component" value="Unassembled WGS sequence"/>
</dbReference>
<dbReference type="CDD" id="cd09823">
    <property type="entry name" value="peroxinectin_like"/>
    <property type="match status" value="1"/>
</dbReference>
<dbReference type="STRING" id="104452.A0A0L7LN70"/>
<keyword evidence="1 3" id="KW-0575">Peroxidase</keyword>
<sequence>MEDAQFPTASALRQSALMQQYRTHDGTCNNFHRPRWGSTMTPVQRFLHPSYSDGLQTPRRCLDFVRSSPAPRDDCALGWREQLNQVSAYIDGSPLYASSARQSDKLRLFRNGMLQYGRVQQRRPILPPGRRDELCRGGAVSTDCFKSGDARVNEHPGLVAAHILAHLNPHWSDEKIYQETRRIVGAMVQHITYREFLPIVLVAAPMASRVAWKMLSSQQPVRFASRHSCNSIPHTRRNMQQLPPSPLGVDHDPRVRCLDFVRSSPAPRDDCALGWREQLNQVSAYIDGSPLYASSARQSDKLRLFRNGMLQYGRVQQRRPILPPGRRDELCRGGAVSTDCFKSGDARVNEHPGLVAAHILAHLNPHWSDEKIYQETRRIVGAMVQHITYREFLPIVLDVSLHMELTNPSNIWSMGAVDRLLLGMANQPIQRRDEFITHELTNHLFQTPATDFGMDLAAINIQRGRDHGVPPYTSWREPCGLSAISGFEDLFKVMPARAVRKLKVLYRHVDDVDLFTGGMAERPVVGGLVGPTFACIIAQQFSNLRKGDRFWYENGDFDSSLTPAQLQQIRRISFAQVLCRTLDTIDNIQPFAFLSPDHPDNDRVSCQNGLLNNFDLSPWIEIDSESDNDIRKSDRNTEKPRKPTTTKPPTTTEIKHKIASIPHHDNAKTMNATQQLKDVSDYSNVTAKDSNDTLHFTLNIDKEETVNKTVHIDDKLDFKNKSKRLDDTDSRNKPSKQYSDYDYDDDEDTQSVQSVIVSQGPQKRPYHYQSNRPILTVTENTNKYTYLINYVPRPTESYQSNRRRTTRKTYDGNRDRDIVKVTYQTYDDTYRRPNKPYYNRPDYYENYRNNRPNTRTTVRQGIHSSARANDEIERTTTKTKSHKTHKPDSTTENNNMYKLVTFGYVGNYRGDMNDKLSFKTDEIEAKHDTMSKDFTTHDVKTDNIKDETNTLKLSTFYVYDSSTKPYNLQRSTRRNDDLELVQPTNNKIRNVLRYPDPDKILTDQVAPYKDILSKPDTTTNGKVTNNKDIIKENYNNPGVPEINAEERSSLENMPELDKTETKTANKLKVKEKKPSKPAQTPSVAFQVIPSEISPSQWAVYDEDSNLSEELPHRSPPIKTDPYALKEIPRPITLIGFRRRWPGLF</sequence>
<evidence type="ECO:0000256" key="2">
    <source>
        <dbReference type="SAM" id="MobiDB-lite"/>
    </source>
</evidence>
<organism evidence="3 4">
    <name type="scientific">Operophtera brumata</name>
    <name type="common">Winter moth</name>
    <name type="synonym">Phalaena brumata</name>
    <dbReference type="NCBI Taxonomy" id="104452"/>
    <lineage>
        <taxon>Eukaryota</taxon>
        <taxon>Metazoa</taxon>
        <taxon>Ecdysozoa</taxon>
        <taxon>Arthropoda</taxon>
        <taxon>Hexapoda</taxon>
        <taxon>Insecta</taxon>
        <taxon>Pterygota</taxon>
        <taxon>Neoptera</taxon>
        <taxon>Endopterygota</taxon>
        <taxon>Lepidoptera</taxon>
        <taxon>Glossata</taxon>
        <taxon>Ditrysia</taxon>
        <taxon>Geometroidea</taxon>
        <taxon>Geometridae</taxon>
        <taxon>Larentiinae</taxon>
        <taxon>Operophtera</taxon>
    </lineage>
</organism>
<feature type="compositionally biased region" description="Low complexity" evidence="2">
    <location>
        <begin position="836"/>
        <end position="859"/>
    </location>
</feature>
<gene>
    <name evidence="3" type="ORF">OBRU01_02140</name>
</gene>
<feature type="compositionally biased region" description="Basic and acidic residues" evidence="2">
    <location>
        <begin position="1044"/>
        <end position="1063"/>
    </location>
</feature>
<dbReference type="Gene3D" id="1.10.640.10">
    <property type="entry name" value="Haem peroxidase domain superfamily, animal type"/>
    <property type="match status" value="3"/>
</dbReference>
<feature type="region of interest" description="Disordered" evidence="2">
    <location>
        <begin position="722"/>
        <end position="749"/>
    </location>
</feature>
<evidence type="ECO:0000313" key="3">
    <source>
        <dbReference type="EMBL" id="KOB76897.1"/>
    </source>
</evidence>
<dbReference type="AlphaFoldDB" id="A0A0L7LN70"/>
<dbReference type="InterPro" id="IPR019791">
    <property type="entry name" value="Haem_peroxidase_animal"/>
</dbReference>
<protein>
    <submittedName>
        <fullName evidence="3">Putative oxidase/peroxidase</fullName>
    </submittedName>
</protein>
<reference evidence="3 4" key="1">
    <citation type="journal article" date="2015" name="Genome Biol. Evol.">
        <title>The genome of winter moth (Operophtera brumata) provides a genomic perspective on sexual dimorphism and phenology.</title>
        <authorList>
            <person name="Derks M.F."/>
            <person name="Smit S."/>
            <person name="Salis L."/>
            <person name="Schijlen E."/>
            <person name="Bossers A."/>
            <person name="Mateman C."/>
            <person name="Pijl A.S."/>
            <person name="de Ridder D."/>
            <person name="Groenen M.A."/>
            <person name="Visser M.E."/>
            <person name="Megens H.J."/>
        </authorList>
    </citation>
    <scope>NUCLEOTIDE SEQUENCE [LARGE SCALE GENOMIC DNA]</scope>
    <source>
        <strain evidence="3">WM2013NL</strain>
        <tissue evidence="3">Head and thorax</tissue>
    </source>
</reference>
<dbReference type="PANTHER" id="PTHR11475">
    <property type="entry name" value="OXIDASE/PEROXIDASE"/>
    <property type="match status" value="1"/>
</dbReference>